<name>A0ACC2HQW2_9PEZI</name>
<evidence type="ECO:0000313" key="1">
    <source>
        <dbReference type="EMBL" id="KAJ8105469.1"/>
    </source>
</evidence>
<accession>A0ACC2HQW2</accession>
<reference evidence="1" key="1">
    <citation type="submission" date="2022-11" db="EMBL/GenBank/DDBJ databases">
        <title>Genome Sequence of Nemania bipapillata.</title>
        <authorList>
            <person name="Buettner E."/>
        </authorList>
    </citation>
    <scope>NUCLEOTIDE SEQUENCE</scope>
    <source>
        <strain evidence="1">CP14</strain>
    </source>
</reference>
<comment type="caution">
    <text evidence="1">The sequence shown here is derived from an EMBL/GenBank/DDBJ whole genome shotgun (WGS) entry which is preliminary data.</text>
</comment>
<dbReference type="Proteomes" id="UP001153334">
    <property type="component" value="Unassembled WGS sequence"/>
</dbReference>
<proteinExistence type="predicted"/>
<evidence type="ECO:0000313" key="2">
    <source>
        <dbReference type="Proteomes" id="UP001153334"/>
    </source>
</evidence>
<gene>
    <name evidence="1" type="ORF">ONZ43_g7415</name>
</gene>
<organism evidence="1 2">
    <name type="scientific">Nemania bipapillata</name>
    <dbReference type="NCBI Taxonomy" id="110536"/>
    <lineage>
        <taxon>Eukaryota</taxon>
        <taxon>Fungi</taxon>
        <taxon>Dikarya</taxon>
        <taxon>Ascomycota</taxon>
        <taxon>Pezizomycotina</taxon>
        <taxon>Sordariomycetes</taxon>
        <taxon>Xylariomycetidae</taxon>
        <taxon>Xylariales</taxon>
        <taxon>Xylariaceae</taxon>
        <taxon>Nemania</taxon>
    </lineage>
</organism>
<keyword evidence="2" id="KW-1185">Reference proteome</keyword>
<dbReference type="EMBL" id="JAPESX010003207">
    <property type="protein sequence ID" value="KAJ8105469.1"/>
    <property type="molecule type" value="Genomic_DNA"/>
</dbReference>
<protein>
    <submittedName>
        <fullName evidence="1">Uncharacterized protein</fullName>
    </submittedName>
</protein>
<sequence length="69" mass="7625">MQRVDQAKVVTLTIKSEVNIYRATVAFLFPLVLLDVKGPANLHHAFQQARQRKPIPVAAGFLEVPSGVE</sequence>